<sequence length="650" mass="70351">MADPDDPLANPRDRGANSQFYSRGLRRDPAAFVRQSNGLAPDAVATPRRLPSPVIVDDDDELPEGVFDLLDAYSQLPGPPEAGNRPAASQPSSQRPAQASSPAPDETATTPAPDAATTTAVPDTTATTHSLVRPGSSDDDCGDHGRIAFLTQQVNKLRQEHQEEQSRVKSSWEARIKRQLDENKALQSELTSLKVEAEFSKSLKSQLQELQRENKRLKARRDAQLHNDPAPTATHVSTDGPSTPPAQLASPALRTRRHSSRSNDSGWNMSFGGPRSSKRAKREPASSSQSNRPQTPPTTADVAVEVRNHPCAYCMQKIQTPFNAFPHQPRTCRAINAGTGSLCTNPLDAPRCTAVLLLLASSADSLARLHACAALATGQPRVLTASGPGFLEAAVGSIRTGLQRLLALELSPPALQHAFFLVLAVLPRWSPADLPADLFVPMIQHLLARLSEAAASPTPALDPLDTVILSAIEHLPDGAALHALKFELVFSLLDVAVTADVSWENMGNRPLATLCTKLAANLVDTLSQFEVERRATWTRAGRLVHLFVDGAHQLWTAMPRTGEGVDNAKHAWSWSFARLKFLSILCQAVRHHRLVPTGDVAQVNQELKRLKLLLHHMGSGEAGTLLETSSEAHDLFCLLSEVCDPGIDRN</sequence>
<gene>
    <name evidence="2" type="ORF">MONBRDRAFT_39060</name>
</gene>
<feature type="region of interest" description="Disordered" evidence="1">
    <location>
        <begin position="1"/>
        <end position="144"/>
    </location>
</feature>
<feature type="compositionally biased region" description="Low complexity" evidence="1">
    <location>
        <begin position="85"/>
        <end position="128"/>
    </location>
</feature>
<dbReference type="KEGG" id="mbr:MONBRDRAFT_39060"/>
<evidence type="ECO:0000313" key="2">
    <source>
        <dbReference type="EMBL" id="EDQ84935.1"/>
    </source>
</evidence>
<evidence type="ECO:0000313" key="3">
    <source>
        <dbReference type="Proteomes" id="UP000001357"/>
    </source>
</evidence>
<organism evidence="2 3">
    <name type="scientific">Monosiga brevicollis</name>
    <name type="common">Choanoflagellate</name>
    <dbReference type="NCBI Taxonomy" id="81824"/>
    <lineage>
        <taxon>Eukaryota</taxon>
        <taxon>Choanoflagellata</taxon>
        <taxon>Craspedida</taxon>
        <taxon>Salpingoecidae</taxon>
        <taxon>Monosiga</taxon>
    </lineage>
</organism>
<dbReference type="Proteomes" id="UP000001357">
    <property type="component" value="Unassembled WGS sequence"/>
</dbReference>
<dbReference type="EMBL" id="CH991579">
    <property type="protein sequence ID" value="EDQ84935.1"/>
    <property type="molecule type" value="Genomic_DNA"/>
</dbReference>
<feature type="region of interest" description="Disordered" evidence="1">
    <location>
        <begin position="218"/>
        <end position="299"/>
    </location>
</feature>
<name>A9VBZ2_MONBE</name>
<dbReference type="RefSeq" id="XP_001750276.1">
    <property type="nucleotide sequence ID" value="XM_001750224.1"/>
</dbReference>
<dbReference type="GeneID" id="5895486"/>
<evidence type="ECO:0000256" key="1">
    <source>
        <dbReference type="SAM" id="MobiDB-lite"/>
    </source>
</evidence>
<keyword evidence="3" id="KW-1185">Reference proteome</keyword>
<reference evidence="2 3" key="1">
    <citation type="journal article" date="2008" name="Nature">
        <title>The genome of the choanoflagellate Monosiga brevicollis and the origin of metazoans.</title>
        <authorList>
            <consortium name="JGI Sequencing"/>
            <person name="King N."/>
            <person name="Westbrook M.J."/>
            <person name="Young S.L."/>
            <person name="Kuo A."/>
            <person name="Abedin M."/>
            <person name="Chapman J."/>
            <person name="Fairclough S."/>
            <person name="Hellsten U."/>
            <person name="Isogai Y."/>
            <person name="Letunic I."/>
            <person name="Marr M."/>
            <person name="Pincus D."/>
            <person name="Putnam N."/>
            <person name="Rokas A."/>
            <person name="Wright K.J."/>
            <person name="Zuzow R."/>
            <person name="Dirks W."/>
            <person name="Good M."/>
            <person name="Goodstein D."/>
            <person name="Lemons D."/>
            <person name="Li W."/>
            <person name="Lyons J.B."/>
            <person name="Morris A."/>
            <person name="Nichols S."/>
            <person name="Richter D.J."/>
            <person name="Salamov A."/>
            <person name="Bork P."/>
            <person name="Lim W.A."/>
            <person name="Manning G."/>
            <person name="Miller W.T."/>
            <person name="McGinnis W."/>
            <person name="Shapiro H."/>
            <person name="Tjian R."/>
            <person name="Grigoriev I.V."/>
            <person name="Rokhsar D."/>
        </authorList>
    </citation>
    <scope>NUCLEOTIDE SEQUENCE [LARGE SCALE GENOMIC DNA]</scope>
    <source>
        <strain evidence="3">MX1 / ATCC 50154</strain>
    </source>
</reference>
<accession>A9VBZ2</accession>
<dbReference type="InParanoid" id="A9VBZ2"/>
<dbReference type="AlphaFoldDB" id="A9VBZ2"/>
<protein>
    <submittedName>
        <fullName evidence="2">Uncharacterized protein</fullName>
    </submittedName>
</protein>
<proteinExistence type="predicted"/>